<feature type="signal peptide" evidence="1">
    <location>
        <begin position="1"/>
        <end position="19"/>
    </location>
</feature>
<keyword evidence="3" id="KW-1185">Reference proteome</keyword>
<sequence>MKVVFLIFTILILINFTFANDGFVLITPMGTGDECSTTPYGEGYYLPTGTEITIDNECYQLDFINSSTHLQVQYLGKNCSIEHPPTTIYPMNECVDFKLKEYNLSFMSIISIGDNIPSQSVSYVYYYFSNFCSGPSYQLFFTNGYSNNYSKYLCVNGEPQVYVCTGAGGCIPVEARGCTNENVPMPYRVEC</sequence>
<accession>A0AAN7TJM8</accession>
<dbReference type="PANTHER" id="PTHR39529">
    <property type="entry name" value="CARBOHYDRATE BINDING DOMAIN-CONTAINING PROTEIN"/>
    <property type="match status" value="1"/>
</dbReference>
<organism evidence="2 3">
    <name type="scientific">Dictyostelium firmibasis</name>
    <dbReference type="NCBI Taxonomy" id="79012"/>
    <lineage>
        <taxon>Eukaryota</taxon>
        <taxon>Amoebozoa</taxon>
        <taxon>Evosea</taxon>
        <taxon>Eumycetozoa</taxon>
        <taxon>Dictyostelia</taxon>
        <taxon>Dictyosteliales</taxon>
        <taxon>Dictyosteliaceae</taxon>
        <taxon>Dictyostelium</taxon>
    </lineage>
</organism>
<protein>
    <submittedName>
        <fullName evidence="2">Uncharacterized protein</fullName>
    </submittedName>
</protein>
<evidence type="ECO:0000313" key="3">
    <source>
        <dbReference type="Proteomes" id="UP001344447"/>
    </source>
</evidence>
<dbReference type="EMBL" id="JAVFKY010000006">
    <property type="protein sequence ID" value="KAK5574877.1"/>
    <property type="molecule type" value="Genomic_DNA"/>
</dbReference>
<feature type="chain" id="PRO_5042848348" evidence="1">
    <location>
        <begin position="20"/>
        <end position="191"/>
    </location>
</feature>
<proteinExistence type="predicted"/>
<gene>
    <name evidence="2" type="ORF">RB653_010131</name>
</gene>
<dbReference type="InterPro" id="IPR021837">
    <property type="entry name" value="CfaA/B/C"/>
</dbReference>
<dbReference type="Proteomes" id="UP001344447">
    <property type="component" value="Unassembled WGS sequence"/>
</dbReference>
<dbReference type="Pfam" id="PF11912">
    <property type="entry name" value="CfaA_B_C"/>
    <property type="match status" value="1"/>
</dbReference>
<reference evidence="2 3" key="1">
    <citation type="submission" date="2023-11" db="EMBL/GenBank/DDBJ databases">
        <title>Dfirmibasis_genome.</title>
        <authorList>
            <person name="Edelbroek B."/>
            <person name="Kjellin J."/>
            <person name="Jerlstrom-Hultqvist J."/>
            <person name="Soderbom F."/>
        </authorList>
    </citation>
    <scope>NUCLEOTIDE SEQUENCE [LARGE SCALE GENOMIC DNA]</scope>
    <source>
        <strain evidence="2 3">TNS-C-14</strain>
    </source>
</reference>
<dbReference type="AlphaFoldDB" id="A0AAN7TJM8"/>
<dbReference type="PANTHER" id="PTHR39529:SF1">
    <property type="entry name" value="CARBOHYDRATE BINDING DOMAIN-CONTAINING PROTEIN"/>
    <property type="match status" value="1"/>
</dbReference>
<evidence type="ECO:0000313" key="2">
    <source>
        <dbReference type="EMBL" id="KAK5574877.1"/>
    </source>
</evidence>
<evidence type="ECO:0000256" key="1">
    <source>
        <dbReference type="SAM" id="SignalP"/>
    </source>
</evidence>
<name>A0AAN7TJM8_9MYCE</name>
<comment type="caution">
    <text evidence="2">The sequence shown here is derived from an EMBL/GenBank/DDBJ whole genome shotgun (WGS) entry which is preliminary data.</text>
</comment>
<keyword evidence="1" id="KW-0732">Signal</keyword>